<name>A0A9D7PPA2_9PROT</name>
<dbReference type="Proteomes" id="UP000886689">
    <property type="component" value="Unassembled WGS sequence"/>
</dbReference>
<feature type="region of interest" description="Disordered" evidence="1">
    <location>
        <begin position="41"/>
        <end position="60"/>
    </location>
</feature>
<evidence type="ECO:0000256" key="1">
    <source>
        <dbReference type="SAM" id="MobiDB-lite"/>
    </source>
</evidence>
<gene>
    <name evidence="2" type="ORF">IPL58_02415</name>
</gene>
<organism evidence="2 3">
    <name type="scientific">Candidatus Proximibacter danicus</name>
    <dbReference type="NCBI Taxonomy" id="2954365"/>
    <lineage>
        <taxon>Bacteria</taxon>
        <taxon>Pseudomonadati</taxon>
        <taxon>Pseudomonadota</taxon>
        <taxon>Betaproteobacteria</taxon>
        <taxon>Candidatus Proximibacter</taxon>
    </lineage>
</organism>
<dbReference type="AlphaFoldDB" id="A0A9D7PPA2"/>
<reference evidence="2" key="1">
    <citation type="submission" date="2020-10" db="EMBL/GenBank/DDBJ databases">
        <title>Connecting structure to function with the recovery of over 1000 high-quality activated sludge metagenome-assembled genomes encoding full-length rRNA genes using long-read sequencing.</title>
        <authorList>
            <person name="Singleton C.M."/>
            <person name="Petriglieri F."/>
            <person name="Kristensen J.M."/>
            <person name="Kirkegaard R.H."/>
            <person name="Michaelsen T.Y."/>
            <person name="Andersen M.H."/>
            <person name="Karst S.M."/>
            <person name="Dueholm M.S."/>
            <person name="Nielsen P.H."/>
            <person name="Albertsen M."/>
        </authorList>
    </citation>
    <scope>NUCLEOTIDE SEQUENCE</scope>
    <source>
        <strain evidence="2">Hirt_18-Q3-R61-65_BATAC.395</strain>
    </source>
</reference>
<evidence type="ECO:0000313" key="2">
    <source>
        <dbReference type="EMBL" id="MBK8523061.1"/>
    </source>
</evidence>
<evidence type="ECO:0000313" key="3">
    <source>
        <dbReference type="Proteomes" id="UP000886689"/>
    </source>
</evidence>
<comment type="caution">
    <text evidence="2">The sequence shown here is derived from an EMBL/GenBank/DDBJ whole genome shotgun (WGS) entry which is preliminary data.</text>
</comment>
<dbReference type="EMBL" id="JADJUC010000002">
    <property type="protein sequence ID" value="MBK8523061.1"/>
    <property type="molecule type" value="Genomic_DNA"/>
</dbReference>
<protein>
    <submittedName>
        <fullName evidence="2">Uncharacterized protein</fullName>
    </submittedName>
</protein>
<accession>A0A9D7PPA2</accession>
<proteinExistence type="predicted"/>
<sequence>MVILALRTESRLLTAFDTGGGTNHQTRTSAYCSPLLTANGGAGNSAHRRADHRSGCCRLP</sequence>